<keyword evidence="5" id="KW-1185">Reference proteome</keyword>
<feature type="compositionally biased region" description="Polar residues" evidence="3">
    <location>
        <begin position="293"/>
        <end position="308"/>
    </location>
</feature>
<feature type="region of interest" description="Disordered" evidence="3">
    <location>
        <begin position="1"/>
        <end position="37"/>
    </location>
</feature>
<dbReference type="SMART" id="SM00015">
    <property type="entry name" value="IQ"/>
    <property type="match status" value="2"/>
</dbReference>
<evidence type="ECO:0000313" key="5">
    <source>
        <dbReference type="Proteomes" id="UP001341840"/>
    </source>
</evidence>
<dbReference type="Gene3D" id="1.20.5.190">
    <property type="match status" value="1"/>
</dbReference>
<feature type="region of interest" description="Disordered" evidence="3">
    <location>
        <begin position="287"/>
        <end position="334"/>
    </location>
</feature>
<dbReference type="PANTHER" id="PTHR32295:SF126">
    <property type="entry name" value="PROTEIN IQ-DOMAIN 8"/>
    <property type="match status" value="1"/>
</dbReference>
<dbReference type="PANTHER" id="PTHR32295">
    <property type="entry name" value="IQ-DOMAIN 5-RELATED"/>
    <property type="match status" value="1"/>
</dbReference>
<evidence type="ECO:0000256" key="2">
    <source>
        <dbReference type="ARBA" id="ARBA00024341"/>
    </source>
</evidence>
<evidence type="ECO:0000256" key="1">
    <source>
        <dbReference type="ARBA" id="ARBA00022860"/>
    </source>
</evidence>
<keyword evidence="1" id="KW-0112">Calmodulin-binding</keyword>
<dbReference type="PROSITE" id="PS50096">
    <property type="entry name" value="IQ"/>
    <property type="match status" value="2"/>
</dbReference>
<reference evidence="4 5" key="1">
    <citation type="journal article" date="2023" name="Plants (Basel)">
        <title>Bridging the Gap: Combining Genomics and Transcriptomics Approaches to Understand Stylosanthes scabra, an Orphan Legume from the Brazilian Caatinga.</title>
        <authorList>
            <person name="Ferreira-Neto J.R.C."/>
            <person name="da Silva M.D."/>
            <person name="Binneck E."/>
            <person name="de Melo N.F."/>
            <person name="da Silva R.H."/>
            <person name="de Melo A.L.T.M."/>
            <person name="Pandolfi V."/>
            <person name="Bustamante F.O."/>
            <person name="Brasileiro-Vidal A.C."/>
            <person name="Benko-Iseppon A.M."/>
        </authorList>
    </citation>
    <scope>NUCLEOTIDE SEQUENCE [LARGE SCALE GENOMIC DNA]</scope>
    <source>
        <tissue evidence="4">Leaves</tissue>
    </source>
</reference>
<gene>
    <name evidence="4" type="primary">IQD7_2</name>
    <name evidence="4" type="ORF">PIB30_013476</name>
</gene>
<name>A0ABU6Z427_9FABA</name>
<evidence type="ECO:0000256" key="3">
    <source>
        <dbReference type="SAM" id="MobiDB-lite"/>
    </source>
</evidence>
<feature type="compositionally biased region" description="Low complexity" evidence="3">
    <location>
        <begin position="314"/>
        <end position="331"/>
    </location>
</feature>
<comment type="caution">
    <text evidence="4">The sequence shown here is derived from an EMBL/GenBank/DDBJ whole genome shotgun (WGS) entry which is preliminary data.</text>
</comment>
<dbReference type="Proteomes" id="UP001341840">
    <property type="component" value="Unassembled WGS sequence"/>
</dbReference>
<comment type="similarity">
    <text evidence="2">Belongs to the IQD family.</text>
</comment>
<dbReference type="Pfam" id="PF00612">
    <property type="entry name" value="IQ"/>
    <property type="match status" value="2"/>
</dbReference>
<proteinExistence type="inferred from homology"/>
<dbReference type="EMBL" id="JASCZI010271895">
    <property type="protein sequence ID" value="MED6217005.1"/>
    <property type="molecule type" value="Genomic_DNA"/>
</dbReference>
<evidence type="ECO:0000313" key="4">
    <source>
        <dbReference type="EMBL" id="MED6217005.1"/>
    </source>
</evidence>
<feature type="region of interest" description="Disordered" evidence="3">
    <location>
        <begin position="225"/>
        <end position="252"/>
    </location>
</feature>
<accession>A0ABU6Z427</accession>
<sequence>MGGSGKWFKSLISHRKPSTSDQERGGGGADKSKKKWKLWRSASEGFGFGSSTKKGGGSHKAFSSLVDDEVAFNAAVATVVRAPHKDFMVIKQEWAAIRIQAIFRGFLARRALRALRAVVRLQAIFRGRLVRKQAAVTLRCMQALVRVQARVRARNVRNSPEGKAVQTLLDQYRNQADPIKEAEDGWCDLPGTAEEVKAKLQMRQEGAIKRERAMAYSMFNKSTVCASPRSRASRPTTPLRQGSLDNKSSRSSMLERWMATKPWESRLIEETNFDSLDMTPVSGKCDDVVPPFNSHQQRGLSKARSSGMTRRVSSKSLTTTQSTPSSSAVSSECMYDDSPASTSCTSGSLPSINNVVEEAAEDRSVNKPTYMNLTESTKAKLKTCRFSSQSSKRLLMDDCHSLGSRTEFLNGDNRSSCGSYPSVNSWKDLYATPSRASYQKRLNSDDK</sequence>
<dbReference type="InterPro" id="IPR000048">
    <property type="entry name" value="IQ_motif_EF-hand-BS"/>
</dbReference>
<organism evidence="4 5">
    <name type="scientific">Stylosanthes scabra</name>
    <dbReference type="NCBI Taxonomy" id="79078"/>
    <lineage>
        <taxon>Eukaryota</taxon>
        <taxon>Viridiplantae</taxon>
        <taxon>Streptophyta</taxon>
        <taxon>Embryophyta</taxon>
        <taxon>Tracheophyta</taxon>
        <taxon>Spermatophyta</taxon>
        <taxon>Magnoliopsida</taxon>
        <taxon>eudicotyledons</taxon>
        <taxon>Gunneridae</taxon>
        <taxon>Pentapetalae</taxon>
        <taxon>rosids</taxon>
        <taxon>fabids</taxon>
        <taxon>Fabales</taxon>
        <taxon>Fabaceae</taxon>
        <taxon>Papilionoideae</taxon>
        <taxon>50 kb inversion clade</taxon>
        <taxon>dalbergioids sensu lato</taxon>
        <taxon>Dalbergieae</taxon>
        <taxon>Pterocarpus clade</taxon>
        <taxon>Stylosanthes</taxon>
    </lineage>
</organism>
<feature type="compositionally biased region" description="Polar residues" evidence="3">
    <location>
        <begin position="233"/>
        <end position="252"/>
    </location>
</feature>
<protein>
    <submittedName>
        <fullName evidence="4">IQ-domain</fullName>
    </submittedName>
</protein>